<evidence type="ECO:0000256" key="1">
    <source>
        <dbReference type="ARBA" id="ARBA00004141"/>
    </source>
</evidence>
<dbReference type="EMBL" id="JBHTKL010000005">
    <property type="protein sequence ID" value="MFD1019751.1"/>
    <property type="molecule type" value="Genomic_DNA"/>
</dbReference>
<protein>
    <submittedName>
        <fullName evidence="6">DoxX family protein</fullName>
    </submittedName>
</protein>
<comment type="subcellular location">
    <subcellularLocation>
        <location evidence="1">Membrane</location>
        <topology evidence="1">Multi-pass membrane protein</topology>
    </subcellularLocation>
</comment>
<keyword evidence="4 5" id="KW-0472">Membrane</keyword>
<evidence type="ECO:0000256" key="3">
    <source>
        <dbReference type="ARBA" id="ARBA00022989"/>
    </source>
</evidence>
<reference evidence="7" key="1">
    <citation type="journal article" date="2019" name="Int. J. Syst. Evol. Microbiol.">
        <title>The Global Catalogue of Microorganisms (GCM) 10K type strain sequencing project: providing services to taxonomists for standard genome sequencing and annotation.</title>
        <authorList>
            <consortium name="The Broad Institute Genomics Platform"/>
            <consortium name="The Broad Institute Genome Sequencing Center for Infectious Disease"/>
            <person name="Wu L."/>
            <person name="Ma J."/>
        </authorList>
    </citation>
    <scope>NUCLEOTIDE SEQUENCE [LARGE SCALE GENOMIC DNA]</scope>
    <source>
        <strain evidence="7">CCUG 56607</strain>
    </source>
</reference>
<keyword evidence="2 5" id="KW-0812">Transmembrane</keyword>
<sequence>MKLTTLELVRYAVAFVFITSGLMKLLGTGLGEVFVSLGIPYPISFMYALATLEIACGVMLIMNRYVKYAAVALLIVIIGAILMTKVPALHDGLVQALFSARLDIVMLVLLIILYRRTLDVR</sequence>
<organism evidence="6 7">
    <name type="scientific">Thalassobacillus hwangdonensis</name>
    <dbReference type="NCBI Taxonomy" id="546108"/>
    <lineage>
        <taxon>Bacteria</taxon>
        <taxon>Bacillati</taxon>
        <taxon>Bacillota</taxon>
        <taxon>Bacilli</taxon>
        <taxon>Bacillales</taxon>
        <taxon>Bacillaceae</taxon>
        <taxon>Thalassobacillus</taxon>
    </lineage>
</organism>
<keyword evidence="7" id="KW-1185">Reference proteome</keyword>
<evidence type="ECO:0000313" key="6">
    <source>
        <dbReference type="EMBL" id="MFD1019751.1"/>
    </source>
</evidence>
<feature type="transmembrane region" description="Helical" evidence="5">
    <location>
        <begin position="68"/>
        <end position="86"/>
    </location>
</feature>
<evidence type="ECO:0000256" key="2">
    <source>
        <dbReference type="ARBA" id="ARBA00022692"/>
    </source>
</evidence>
<dbReference type="Pfam" id="PF07681">
    <property type="entry name" value="DoxX"/>
    <property type="match status" value="1"/>
</dbReference>
<dbReference type="InterPro" id="IPR032808">
    <property type="entry name" value="DoxX"/>
</dbReference>
<evidence type="ECO:0000313" key="7">
    <source>
        <dbReference type="Proteomes" id="UP001596990"/>
    </source>
</evidence>
<feature type="transmembrane region" description="Helical" evidence="5">
    <location>
        <begin position="92"/>
        <end position="114"/>
    </location>
</feature>
<comment type="caution">
    <text evidence="6">The sequence shown here is derived from an EMBL/GenBank/DDBJ whole genome shotgun (WGS) entry which is preliminary data.</text>
</comment>
<accession>A0ABW3L1Q4</accession>
<dbReference type="Proteomes" id="UP001596990">
    <property type="component" value="Unassembled WGS sequence"/>
</dbReference>
<dbReference type="RefSeq" id="WP_386060155.1">
    <property type="nucleotide sequence ID" value="NZ_JBHTKL010000005.1"/>
</dbReference>
<evidence type="ECO:0000256" key="5">
    <source>
        <dbReference type="SAM" id="Phobius"/>
    </source>
</evidence>
<gene>
    <name evidence="6" type="ORF">ACFQ2J_11260</name>
</gene>
<keyword evidence="3 5" id="KW-1133">Transmembrane helix</keyword>
<proteinExistence type="predicted"/>
<name>A0ABW3L1Q4_9BACI</name>
<feature type="transmembrane region" description="Helical" evidence="5">
    <location>
        <begin position="12"/>
        <end position="35"/>
    </location>
</feature>
<feature type="transmembrane region" description="Helical" evidence="5">
    <location>
        <begin position="41"/>
        <end position="61"/>
    </location>
</feature>
<evidence type="ECO:0000256" key="4">
    <source>
        <dbReference type="ARBA" id="ARBA00023136"/>
    </source>
</evidence>